<dbReference type="EMBL" id="BMMK01000001">
    <property type="protein sequence ID" value="GGM35814.1"/>
    <property type="molecule type" value="Genomic_DNA"/>
</dbReference>
<protein>
    <submittedName>
        <fullName evidence="1">Uncharacterized protein</fullName>
    </submittedName>
</protein>
<dbReference type="AlphaFoldDB" id="A0A8J3C9V6"/>
<reference evidence="1" key="2">
    <citation type="submission" date="2020-09" db="EMBL/GenBank/DDBJ databases">
        <authorList>
            <person name="Sun Q."/>
            <person name="Zhou Y."/>
        </authorList>
    </citation>
    <scope>NUCLEOTIDE SEQUENCE</scope>
    <source>
        <strain evidence="1">CGMCC 4.5737</strain>
    </source>
</reference>
<proteinExistence type="predicted"/>
<reference evidence="1" key="1">
    <citation type="journal article" date="2014" name="Int. J. Syst. Evol. Microbiol.">
        <title>Complete genome sequence of Corynebacterium casei LMG S-19264T (=DSM 44701T), isolated from a smear-ripened cheese.</title>
        <authorList>
            <consortium name="US DOE Joint Genome Institute (JGI-PGF)"/>
            <person name="Walter F."/>
            <person name="Albersmeier A."/>
            <person name="Kalinowski J."/>
            <person name="Ruckert C."/>
        </authorList>
    </citation>
    <scope>NUCLEOTIDE SEQUENCE</scope>
    <source>
        <strain evidence="1">CGMCC 4.5737</strain>
    </source>
</reference>
<accession>A0A8J3C9V6</accession>
<comment type="caution">
    <text evidence="1">The sequence shown here is derived from an EMBL/GenBank/DDBJ whole genome shotgun (WGS) entry which is preliminary data.</text>
</comment>
<evidence type="ECO:0000313" key="2">
    <source>
        <dbReference type="Proteomes" id="UP000637578"/>
    </source>
</evidence>
<dbReference type="Proteomes" id="UP000637578">
    <property type="component" value="Unassembled WGS sequence"/>
</dbReference>
<sequence length="57" mass="5928">MLPDPSDGSFVVVTGGADPASGRWAHAEGPARGPHLIAPWRFSTVPPRGPPTLLDVI</sequence>
<evidence type="ECO:0000313" key="1">
    <source>
        <dbReference type="EMBL" id="GGM35814.1"/>
    </source>
</evidence>
<dbReference type="RefSeq" id="WP_189053122.1">
    <property type="nucleotide sequence ID" value="NZ_BMMK01000001.1"/>
</dbReference>
<name>A0A8J3C9V6_9PSEU</name>
<gene>
    <name evidence="1" type="ORF">GCM10012275_03810</name>
</gene>
<keyword evidence="2" id="KW-1185">Reference proteome</keyword>
<organism evidence="1 2">
    <name type="scientific">Longimycelium tulufanense</name>
    <dbReference type="NCBI Taxonomy" id="907463"/>
    <lineage>
        <taxon>Bacteria</taxon>
        <taxon>Bacillati</taxon>
        <taxon>Actinomycetota</taxon>
        <taxon>Actinomycetes</taxon>
        <taxon>Pseudonocardiales</taxon>
        <taxon>Pseudonocardiaceae</taxon>
        <taxon>Longimycelium</taxon>
    </lineage>
</organism>